<evidence type="ECO:0000313" key="3">
    <source>
        <dbReference type="Proteomes" id="UP000286908"/>
    </source>
</evidence>
<reference evidence="2 3" key="1">
    <citation type="submission" date="2017-08" db="EMBL/GenBank/DDBJ databases">
        <title>Draft genome sequence of pheromone producing symbiont Morganella morganii, of the female New Zealand grass grub Costelytra giveni.</title>
        <authorList>
            <person name="Laugraud A."/>
            <person name="Young S.D."/>
            <person name="Hurst M.H."/>
        </authorList>
    </citation>
    <scope>NUCLEOTIDE SEQUENCE [LARGE SCALE GENOMIC DNA]</scope>
    <source>
        <strain evidence="2 3">MMsCG</strain>
    </source>
</reference>
<evidence type="ECO:0000313" key="2">
    <source>
        <dbReference type="EMBL" id="RUT66307.1"/>
    </source>
</evidence>
<feature type="compositionally biased region" description="Polar residues" evidence="1">
    <location>
        <begin position="39"/>
        <end position="51"/>
    </location>
</feature>
<sequence length="66" mass="7034">MHKHHPGILYAPQCIAVLVITAKTKPGLIQVAGSGRRGNPQNRTILFSGQTRSRDTAAGKTTGIKL</sequence>
<dbReference type="EMBL" id="NRQY01000001">
    <property type="protein sequence ID" value="RUT66307.1"/>
    <property type="molecule type" value="Genomic_DNA"/>
</dbReference>
<comment type="caution">
    <text evidence="2">The sequence shown here is derived from an EMBL/GenBank/DDBJ whole genome shotgun (WGS) entry which is preliminary data.</text>
</comment>
<gene>
    <name evidence="2" type="ORF">CKG00_07775</name>
</gene>
<dbReference type="AlphaFoldDB" id="A0A433ZW22"/>
<evidence type="ECO:0000256" key="1">
    <source>
        <dbReference type="SAM" id="MobiDB-lite"/>
    </source>
</evidence>
<accession>A0A433ZW22</accession>
<protein>
    <submittedName>
        <fullName evidence="2">Uncharacterized protein</fullName>
    </submittedName>
</protein>
<proteinExistence type="predicted"/>
<name>A0A433ZW22_MORMO</name>
<organism evidence="2 3">
    <name type="scientific">Morganella morganii</name>
    <name type="common">Proteus morganii</name>
    <dbReference type="NCBI Taxonomy" id="582"/>
    <lineage>
        <taxon>Bacteria</taxon>
        <taxon>Pseudomonadati</taxon>
        <taxon>Pseudomonadota</taxon>
        <taxon>Gammaproteobacteria</taxon>
        <taxon>Enterobacterales</taxon>
        <taxon>Morganellaceae</taxon>
        <taxon>Morganella</taxon>
    </lineage>
</organism>
<feature type="region of interest" description="Disordered" evidence="1">
    <location>
        <begin position="31"/>
        <end position="66"/>
    </location>
</feature>
<dbReference type="Proteomes" id="UP000286908">
    <property type="component" value="Unassembled WGS sequence"/>
</dbReference>